<name>A0A0M0L9D6_9BACI</name>
<keyword evidence="2" id="KW-0521">NADP</keyword>
<dbReference type="EMBL" id="LILC01000007">
    <property type="protein sequence ID" value="KOO47452.1"/>
    <property type="molecule type" value="Genomic_DNA"/>
</dbReference>
<evidence type="ECO:0000256" key="3">
    <source>
        <dbReference type="ARBA" id="ARBA00023002"/>
    </source>
</evidence>
<proteinExistence type="inferred from homology"/>
<dbReference type="AlphaFoldDB" id="A0A0M0L9D6"/>
<keyword evidence="6" id="KW-1185">Reference proteome</keyword>
<comment type="similarity">
    <text evidence="1 4">Belongs to the short-chain dehydrogenases/reductases (SDR) family.</text>
</comment>
<evidence type="ECO:0000256" key="2">
    <source>
        <dbReference type="ARBA" id="ARBA00022857"/>
    </source>
</evidence>
<organism evidence="5 6">
    <name type="scientific">Priestia koreensis</name>
    <dbReference type="NCBI Taxonomy" id="284581"/>
    <lineage>
        <taxon>Bacteria</taxon>
        <taxon>Bacillati</taxon>
        <taxon>Bacillota</taxon>
        <taxon>Bacilli</taxon>
        <taxon>Bacillales</taxon>
        <taxon>Bacillaceae</taxon>
        <taxon>Priestia</taxon>
    </lineage>
</organism>
<dbReference type="GO" id="GO:0016491">
    <property type="term" value="F:oxidoreductase activity"/>
    <property type="evidence" value="ECO:0007669"/>
    <property type="project" value="UniProtKB-KW"/>
</dbReference>
<accession>A0A0M0L9D6</accession>
<dbReference type="RefSeq" id="WP_053400355.1">
    <property type="nucleotide sequence ID" value="NZ_LILC01000007.1"/>
</dbReference>
<dbReference type="PATRIC" id="fig|284581.3.peg.4421"/>
<dbReference type="Pfam" id="PF00106">
    <property type="entry name" value="adh_short"/>
    <property type="match status" value="1"/>
</dbReference>
<sequence>METTAFVTGANKGIGYELVRQLANHMDHVFLGARNEELGKKAIHSLGLSNVSFVQVDISDQNSIQSAMDTILGQTNYLDLLINNAGVALDFHISPTELKVEMLREIFNINFFGTFQMIQTFLPLVKKARRGKIVNVTTDMASQTMFDNGDVHPLNILGYNSSKTAINSLTLSFGKEFGEGGPEIFGVTPGFTTTDLNSNAPGGKSTKEGAKVIVKHALSEQNYNGKVLNEKGIIPW</sequence>
<dbReference type="PANTHER" id="PTHR43490:SF99">
    <property type="entry name" value="SHORT-CHAIN DEHYDROGENASE_REDUCTASE"/>
    <property type="match status" value="1"/>
</dbReference>
<protein>
    <submittedName>
        <fullName evidence="5">Short-chain dehydrogenase</fullName>
    </submittedName>
</protein>
<evidence type="ECO:0000313" key="5">
    <source>
        <dbReference type="EMBL" id="KOO47452.1"/>
    </source>
</evidence>
<dbReference type="OrthoDB" id="5786478at2"/>
<comment type="caution">
    <text evidence="5">The sequence shown here is derived from an EMBL/GenBank/DDBJ whole genome shotgun (WGS) entry which is preliminary data.</text>
</comment>
<dbReference type="Proteomes" id="UP000037558">
    <property type="component" value="Unassembled WGS sequence"/>
</dbReference>
<dbReference type="STRING" id="284581.AMD01_05215"/>
<dbReference type="InterPro" id="IPR002347">
    <property type="entry name" value="SDR_fam"/>
</dbReference>
<keyword evidence="3" id="KW-0560">Oxidoreductase</keyword>
<dbReference type="InterPro" id="IPR036291">
    <property type="entry name" value="NAD(P)-bd_dom_sf"/>
</dbReference>
<reference evidence="6" key="1">
    <citation type="submission" date="2015-08" db="EMBL/GenBank/DDBJ databases">
        <title>Fjat-14210 dsm16467.</title>
        <authorList>
            <person name="Liu B."/>
            <person name="Wang J."/>
            <person name="Zhu Y."/>
            <person name="Liu G."/>
            <person name="Chen Q."/>
            <person name="Chen Z."/>
            <person name="Lan J."/>
            <person name="Che J."/>
            <person name="Ge C."/>
            <person name="Shi H."/>
            <person name="Pan Z."/>
            <person name="Liu X."/>
        </authorList>
    </citation>
    <scope>NUCLEOTIDE SEQUENCE [LARGE SCALE GENOMIC DNA]</scope>
    <source>
        <strain evidence="6">DSM 16467</strain>
    </source>
</reference>
<dbReference type="Gene3D" id="3.40.50.720">
    <property type="entry name" value="NAD(P)-binding Rossmann-like Domain"/>
    <property type="match status" value="1"/>
</dbReference>
<gene>
    <name evidence="5" type="ORF">AMD01_05215</name>
</gene>
<dbReference type="PANTHER" id="PTHR43490">
    <property type="entry name" value="(+)-NEOMENTHOL DEHYDROGENASE"/>
    <property type="match status" value="1"/>
</dbReference>
<dbReference type="SUPFAM" id="SSF51735">
    <property type="entry name" value="NAD(P)-binding Rossmann-fold domains"/>
    <property type="match status" value="1"/>
</dbReference>
<evidence type="ECO:0000313" key="6">
    <source>
        <dbReference type="Proteomes" id="UP000037558"/>
    </source>
</evidence>
<evidence type="ECO:0000256" key="4">
    <source>
        <dbReference type="RuleBase" id="RU000363"/>
    </source>
</evidence>
<dbReference type="PRINTS" id="PR00081">
    <property type="entry name" value="GDHRDH"/>
</dbReference>
<dbReference type="PRINTS" id="PR00080">
    <property type="entry name" value="SDRFAMILY"/>
</dbReference>
<evidence type="ECO:0000256" key="1">
    <source>
        <dbReference type="ARBA" id="ARBA00006484"/>
    </source>
</evidence>